<feature type="transmembrane region" description="Helical" evidence="7">
    <location>
        <begin position="240"/>
        <end position="263"/>
    </location>
</feature>
<dbReference type="PANTHER" id="PTHR30576:SF0">
    <property type="entry name" value="UNDECAPRENYL-PHOSPHATE N-ACETYLGALACTOSAMINYL 1-PHOSPHATE TRANSFERASE-RELATED"/>
    <property type="match status" value="1"/>
</dbReference>
<keyword evidence="10" id="KW-1185">Reference proteome</keyword>
<dbReference type="EMBL" id="CP007141">
    <property type="protein sequence ID" value="AJC73028.1"/>
    <property type="molecule type" value="Genomic_DNA"/>
</dbReference>
<keyword evidence="6 7" id="KW-0472">Membrane</keyword>
<dbReference type="KEGG" id="phy:AJ81_01120"/>
<feature type="transmembrane region" description="Helical" evidence="7">
    <location>
        <begin position="94"/>
        <end position="119"/>
    </location>
</feature>
<dbReference type="GO" id="GO:0016020">
    <property type="term" value="C:membrane"/>
    <property type="evidence" value="ECO:0007669"/>
    <property type="project" value="UniProtKB-SubCell"/>
</dbReference>
<sequence length="422" mass="49219">MRKYNPLVLYLAGYGVLSLVYFLLSGSIGGSLLLPLVCCLALFSFRTFDREHLTDFNQLLVRSFVAIALSNIINYIILRLIYLSFFQGFGRVRLTALAVHTIICGPAVALIGYSLFSVLRRKIRPYRYAVIGGEKEIKELLKEIEQKSDEYRFVQFIENKDQLKTLNDEIDGIVVSDYNLYEFFQPELARLNLNNIIFLPHIAETVLKRIPLKLVEKFKAYYETSFNAIVEDAYKRILDVALATLALVITSPIVLIIAILILLEDGRPILYRQKRVGKDGKEFEFVKLRSLKQRDFDPDNPNRNIEQRMLKIGKFIRKYRLDELPQFWLVLKGDMSVVGPRPEMVEYHLQYVNRIPYYHYRLILKPGLTGWAQINYQHTTTFEEYKTKLEYDLYYVKNHSILLDLSVILKTLEAVVFKRGAR</sequence>
<organism evidence="9 10">
    <name type="scientific">Pseudothermotoga hypogea DSM 11164 = NBRC 106472</name>
    <dbReference type="NCBI Taxonomy" id="1123384"/>
    <lineage>
        <taxon>Bacteria</taxon>
        <taxon>Thermotogati</taxon>
        <taxon>Thermotogota</taxon>
        <taxon>Thermotogae</taxon>
        <taxon>Thermotogales</taxon>
        <taxon>Thermotogaceae</taxon>
        <taxon>Pseudothermotoga</taxon>
    </lineage>
</organism>
<evidence type="ECO:0000256" key="6">
    <source>
        <dbReference type="ARBA" id="ARBA00023136"/>
    </source>
</evidence>
<dbReference type="AlphaFoldDB" id="A0A0X1KNZ6"/>
<dbReference type="NCBIfam" id="TIGR03025">
    <property type="entry name" value="EPS_sugtrans"/>
    <property type="match status" value="1"/>
</dbReference>
<evidence type="ECO:0000313" key="10">
    <source>
        <dbReference type="Proteomes" id="UP000077469"/>
    </source>
</evidence>
<evidence type="ECO:0000259" key="8">
    <source>
        <dbReference type="Pfam" id="PF02397"/>
    </source>
</evidence>
<name>A0A0X1KNZ6_9THEM</name>
<proteinExistence type="inferred from homology"/>
<dbReference type="InterPro" id="IPR017475">
    <property type="entry name" value="EPS_sugar_tfrase"/>
</dbReference>
<evidence type="ECO:0000256" key="3">
    <source>
        <dbReference type="ARBA" id="ARBA00022679"/>
    </source>
</evidence>
<dbReference type="OrthoDB" id="9808602at2"/>
<evidence type="ECO:0000256" key="5">
    <source>
        <dbReference type="ARBA" id="ARBA00022989"/>
    </source>
</evidence>
<dbReference type="PANTHER" id="PTHR30576">
    <property type="entry name" value="COLANIC BIOSYNTHESIS UDP-GLUCOSE LIPID CARRIER TRANSFERASE"/>
    <property type="match status" value="1"/>
</dbReference>
<reference evidence="9 10" key="1">
    <citation type="submission" date="2014-01" db="EMBL/GenBank/DDBJ databases">
        <title>Genome sequencing of Thermotog hypogea.</title>
        <authorList>
            <person name="Zhang X."/>
            <person name="Alvare G."/>
            <person name="Fristensky B."/>
            <person name="Chen L."/>
            <person name="Suen T."/>
            <person name="Chen Q."/>
            <person name="Ma K."/>
        </authorList>
    </citation>
    <scope>NUCLEOTIDE SEQUENCE [LARGE SCALE GENOMIC DNA]</scope>
    <source>
        <strain evidence="9 10">DSM 11164</strain>
    </source>
</reference>
<keyword evidence="5 7" id="KW-1133">Transmembrane helix</keyword>
<accession>A0A0X1KNZ6</accession>
<dbReference type="PaxDb" id="1123384-AJ81_01120"/>
<comment type="subcellular location">
    <subcellularLocation>
        <location evidence="1">Membrane</location>
        <topology evidence="1">Multi-pass membrane protein</topology>
    </subcellularLocation>
</comment>
<dbReference type="Proteomes" id="UP000077469">
    <property type="component" value="Chromosome"/>
</dbReference>
<dbReference type="STRING" id="1123384.AJ81_01120"/>
<feature type="transmembrane region" description="Helical" evidence="7">
    <location>
        <begin position="30"/>
        <end position="48"/>
    </location>
</feature>
<protein>
    <submittedName>
        <fullName evidence="9">Polyprenyl glycosylphosphotransferase</fullName>
    </submittedName>
</protein>
<dbReference type="Pfam" id="PF02397">
    <property type="entry name" value="Bac_transf"/>
    <property type="match status" value="1"/>
</dbReference>
<dbReference type="RefSeq" id="WP_051368848.1">
    <property type="nucleotide sequence ID" value="NC_022795.1"/>
</dbReference>
<feature type="domain" description="Bacterial sugar transferase" evidence="8">
    <location>
        <begin position="235"/>
        <end position="416"/>
    </location>
</feature>
<feature type="transmembrane region" description="Helical" evidence="7">
    <location>
        <begin position="7"/>
        <end position="24"/>
    </location>
</feature>
<evidence type="ECO:0000256" key="4">
    <source>
        <dbReference type="ARBA" id="ARBA00022692"/>
    </source>
</evidence>
<dbReference type="InterPro" id="IPR003362">
    <property type="entry name" value="Bact_transf"/>
</dbReference>
<evidence type="ECO:0000256" key="2">
    <source>
        <dbReference type="ARBA" id="ARBA00006464"/>
    </source>
</evidence>
<evidence type="ECO:0000256" key="1">
    <source>
        <dbReference type="ARBA" id="ARBA00004141"/>
    </source>
</evidence>
<keyword evidence="4 7" id="KW-0812">Transmembrane</keyword>
<dbReference type="PATRIC" id="fig|1123384.7.peg.223"/>
<feature type="transmembrane region" description="Helical" evidence="7">
    <location>
        <begin position="60"/>
        <end position="82"/>
    </location>
</feature>
<evidence type="ECO:0000256" key="7">
    <source>
        <dbReference type="SAM" id="Phobius"/>
    </source>
</evidence>
<keyword evidence="3 9" id="KW-0808">Transferase</keyword>
<comment type="similarity">
    <text evidence="2">Belongs to the bacterial sugar transferase family.</text>
</comment>
<gene>
    <name evidence="9" type="ORF">AJ81_01120</name>
</gene>
<evidence type="ECO:0000313" key="9">
    <source>
        <dbReference type="EMBL" id="AJC73028.1"/>
    </source>
</evidence>
<dbReference type="GO" id="GO:0016780">
    <property type="term" value="F:phosphotransferase activity, for other substituted phosphate groups"/>
    <property type="evidence" value="ECO:0007669"/>
    <property type="project" value="TreeGrafter"/>
</dbReference>